<organism evidence="8 9">
    <name type="scientific">Scleroderma citrinum Foug A</name>
    <dbReference type="NCBI Taxonomy" id="1036808"/>
    <lineage>
        <taxon>Eukaryota</taxon>
        <taxon>Fungi</taxon>
        <taxon>Dikarya</taxon>
        <taxon>Basidiomycota</taxon>
        <taxon>Agaricomycotina</taxon>
        <taxon>Agaricomycetes</taxon>
        <taxon>Agaricomycetidae</taxon>
        <taxon>Boletales</taxon>
        <taxon>Sclerodermatineae</taxon>
        <taxon>Sclerodermataceae</taxon>
        <taxon>Scleroderma</taxon>
    </lineage>
</organism>
<reference evidence="8 9" key="1">
    <citation type="submission" date="2014-04" db="EMBL/GenBank/DDBJ databases">
        <authorList>
            <consortium name="DOE Joint Genome Institute"/>
            <person name="Kuo A."/>
            <person name="Kohler A."/>
            <person name="Nagy L.G."/>
            <person name="Floudas D."/>
            <person name="Copeland A."/>
            <person name="Barry K.W."/>
            <person name="Cichocki N."/>
            <person name="Veneault-Fourrey C."/>
            <person name="LaButti K."/>
            <person name="Lindquist E.A."/>
            <person name="Lipzen A."/>
            <person name="Lundell T."/>
            <person name="Morin E."/>
            <person name="Murat C."/>
            <person name="Sun H."/>
            <person name="Tunlid A."/>
            <person name="Henrissat B."/>
            <person name="Grigoriev I.V."/>
            <person name="Hibbett D.S."/>
            <person name="Martin F."/>
            <person name="Nordberg H.P."/>
            <person name="Cantor M.N."/>
            <person name="Hua S.X."/>
        </authorList>
    </citation>
    <scope>NUCLEOTIDE SEQUENCE [LARGE SCALE GENOMIC DNA]</scope>
    <source>
        <strain evidence="8 9">Foug A</strain>
    </source>
</reference>
<sequence length="272" mass="31129">MYRYGFKGWGKLILYDGWKYFLLALCDCEASFLYVKAFGFTDLMSCMLLDAWTIPVCMFVCWMAMRVRYHWSQIAGVVICIGGLALLVTSDLLTGKNGEAKRMGEGDGFMLLASTLFGFDNAAEEFFIRQSPLYEVLGQLGLWGVLISTTQALIIEREKWKISTWDGATAGLLLANTIFTFTMYTIQLLLFRVASSPYFNMSLLTSDFYALLFGLFLFHYSPYWLYFVAFAIVILGLIVYFWHATPEEQGIVSIKFPRYVNVKRGERTEQDV</sequence>
<protein>
    <recommendedName>
        <fullName evidence="10">EamA domain-containing protein</fullName>
    </recommendedName>
</protein>
<keyword evidence="9" id="KW-1185">Reference proteome</keyword>
<evidence type="ECO:0008006" key="10">
    <source>
        <dbReference type="Google" id="ProtNLM"/>
    </source>
</evidence>
<evidence type="ECO:0000256" key="7">
    <source>
        <dbReference type="SAM" id="Phobius"/>
    </source>
</evidence>
<dbReference type="HOGENOM" id="CLU_039639_3_1_1"/>
<evidence type="ECO:0000256" key="6">
    <source>
        <dbReference type="ARBA" id="ARBA00023136"/>
    </source>
</evidence>
<evidence type="ECO:0000256" key="2">
    <source>
        <dbReference type="ARBA" id="ARBA00007863"/>
    </source>
</evidence>
<keyword evidence="3" id="KW-0813">Transport</keyword>
<evidence type="ECO:0000256" key="3">
    <source>
        <dbReference type="ARBA" id="ARBA00022448"/>
    </source>
</evidence>
<dbReference type="FunCoup" id="A0A0C3EPG1">
    <property type="interactions" value="147"/>
</dbReference>
<dbReference type="STRING" id="1036808.A0A0C3EPG1"/>
<keyword evidence="4 7" id="KW-0812">Transmembrane</keyword>
<comment type="similarity">
    <text evidence="2">Belongs to the SLC35F solute transporter family.</text>
</comment>
<accession>A0A0C3EPG1</accession>
<feature type="transmembrane region" description="Helical" evidence="7">
    <location>
        <begin position="198"/>
        <end position="218"/>
    </location>
</feature>
<dbReference type="EMBL" id="KN822006">
    <property type="protein sequence ID" value="KIM69711.1"/>
    <property type="molecule type" value="Genomic_DNA"/>
</dbReference>
<comment type="subcellular location">
    <subcellularLocation>
        <location evidence="1">Membrane</location>
        <topology evidence="1">Multi-pass membrane protein</topology>
    </subcellularLocation>
</comment>
<evidence type="ECO:0000313" key="8">
    <source>
        <dbReference type="EMBL" id="KIM69711.1"/>
    </source>
</evidence>
<dbReference type="Pfam" id="PF06027">
    <property type="entry name" value="SLC35F"/>
    <property type="match status" value="1"/>
</dbReference>
<evidence type="ECO:0000256" key="4">
    <source>
        <dbReference type="ARBA" id="ARBA00022692"/>
    </source>
</evidence>
<dbReference type="InterPro" id="IPR009262">
    <property type="entry name" value="SLC35_F1/F2/F6"/>
</dbReference>
<dbReference type="InParanoid" id="A0A0C3EPG1"/>
<keyword evidence="5 7" id="KW-1133">Transmembrane helix</keyword>
<reference evidence="9" key="2">
    <citation type="submission" date="2015-01" db="EMBL/GenBank/DDBJ databases">
        <title>Evolutionary Origins and Diversification of the Mycorrhizal Mutualists.</title>
        <authorList>
            <consortium name="DOE Joint Genome Institute"/>
            <consortium name="Mycorrhizal Genomics Consortium"/>
            <person name="Kohler A."/>
            <person name="Kuo A."/>
            <person name="Nagy L.G."/>
            <person name="Floudas D."/>
            <person name="Copeland A."/>
            <person name="Barry K.W."/>
            <person name="Cichocki N."/>
            <person name="Veneault-Fourrey C."/>
            <person name="LaButti K."/>
            <person name="Lindquist E.A."/>
            <person name="Lipzen A."/>
            <person name="Lundell T."/>
            <person name="Morin E."/>
            <person name="Murat C."/>
            <person name="Riley R."/>
            <person name="Ohm R."/>
            <person name="Sun H."/>
            <person name="Tunlid A."/>
            <person name="Henrissat B."/>
            <person name="Grigoriev I.V."/>
            <person name="Hibbett D.S."/>
            <person name="Martin F."/>
        </authorList>
    </citation>
    <scope>NUCLEOTIDE SEQUENCE [LARGE SCALE GENOMIC DNA]</scope>
    <source>
        <strain evidence="9">Foug A</strain>
    </source>
</reference>
<gene>
    <name evidence="8" type="ORF">SCLCIDRAFT_1208219</name>
</gene>
<evidence type="ECO:0000256" key="1">
    <source>
        <dbReference type="ARBA" id="ARBA00004141"/>
    </source>
</evidence>
<evidence type="ECO:0000313" key="9">
    <source>
        <dbReference type="Proteomes" id="UP000053989"/>
    </source>
</evidence>
<evidence type="ECO:0000256" key="5">
    <source>
        <dbReference type="ARBA" id="ARBA00022989"/>
    </source>
</evidence>
<dbReference type="OrthoDB" id="429955at2759"/>
<keyword evidence="6 7" id="KW-0472">Membrane</keyword>
<dbReference type="GO" id="GO:0022857">
    <property type="term" value="F:transmembrane transporter activity"/>
    <property type="evidence" value="ECO:0007669"/>
    <property type="project" value="InterPro"/>
</dbReference>
<dbReference type="PANTHER" id="PTHR14233">
    <property type="entry name" value="DUF914-RELATED"/>
    <property type="match status" value="1"/>
</dbReference>
<feature type="transmembrane region" description="Helical" evidence="7">
    <location>
        <begin position="46"/>
        <end position="65"/>
    </location>
</feature>
<dbReference type="AlphaFoldDB" id="A0A0C3EPG1"/>
<dbReference type="Proteomes" id="UP000053989">
    <property type="component" value="Unassembled WGS sequence"/>
</dbReference>
<proteinExistence type="inferred from homology"/>
<feature type="transmembrane region" description="Helical" evidence="7">
    <location>
        <begin position="167"/>
        <end position="191"/>
    </location>
</feature>
<dbReference type="PANTHER" id="PTHR14233:SF4">
    <property type="entry name" value="SOLUTE CARRIER FAMILY 35 MEMBER F2"/>
    <property type="match status" value="1"/>
</dbReference>
<feature type="transmembrane region" description="Helical" evidence="7">
    <location>
        <begin position="224"/>
        <end position="242"/>
    </location>
</feature>
<dbReference type="GO" id="GO:0016020">
    <property type="term" value="C:membrane"/>
    <property type="evidence" value="ECO:0007669"/>
    <property type="project" value="UniProtKB-SubCell"/>
</dbReference>
<feature type="non-terminal residue" evidence="8">
    <location>
        <position position="272"/>
    </location>
</feature>
<name>A0A0C3EPG1_9AGAM</name>
<dbReference type="InterPro" id="IPR052221">
    <property type="entry name" value="SLC35F_Transporter"/>
</dbReference>
<feature type="transmembrane region" description="Helical" evidence="7">
    <location>
        <begin position="71"/>
        <end position="93"/>
    </location>
</feature>